<proteinExistence type="predicted"/>
<feature type="compositionally biased region" description="Basic and acidic residues" evidence="1">
    <location>
        <begin position="86"/>
        <end position="109"/>
    </location>
</feature>
<reference evidence="2" key="1">
    <citation type="submission" date="2022-08" db="UniProtKB">
        <authorList>
            <consortium name="EnsemblMetazoa"/>
        </authorList>
    </citation>
    <scope>IDENTIFICATION</scope>
    <source>
        <strain evidence="2">05x7-T-G4-1.051#20</strain>
    </source>
</reference>
<feature type="compositionally biased region" description="Polar residues" evidence="1">
    <location>
        <begin position="436"/>
        <end position="448"/>
    </location>
</feature>
<evidence type="ECO:0000313" key="3">
    <source>
        <dbReference type="Proteomes" id="UP000005408"/>
    </source>
</evidence>
<dbReference type="EnsemblMetazoa" id="G5692.2">
    <property type="protein sequence ID" value="G5692.2:cds"/>
    <property type="gene ID" value="G5692"/>
</dbReference>
<evidence type="ECO:0000256" key="1">
    <source>
        <dbReference type="SAM" id="MobiDB-lite"/>
    </source>
</evidence>
<sequence length="448" mass="51505">MADVKLPDIARPETREGESTVFWTLYNGSGQGKKPEEVQQLPEIKSPEPKQDPGPKDTEETKLPQVNDQKRDGPEAAAPGKSRKQQGIEKHSVASKDSLIKDSKERETTEGSQKADGGDLLKHTRKTSNRVAHYRNLQTRELARLPAIQEKVDEVNIKRFQSLYRKELAFKKLFHVKEIHVFDRTMLPRINPTKSNLISRLDPYKVEQGEKEMKRITKSIPSNPDSDHGYLYRKTAVDMLDPWDFLELDSVESSRRTVPRYRGSQKRRRDYPNRPPPEGSTYFPKFPNVNYPYGGSESPTRIFELDDVPKVRKQLKKKWSKRSPERVKKDYTKTKNDFYRMELDKLNEMRPTYNRPSMVNTYNAYLKNTPGSKQALDDCISGIQASLLKDQANVSLLPKQPRPSLKKSHSTLTSRTSTRQKVIKVVETPKVEVPRSSLQSRQTIESAG</sequence>
<dbReference type="Proteomes" id="UP000005408">
    <property type="component" value="Unassembled WGS sequence"/>
</dbReference>
<feature type="region of interest" description="Disordered" evidence="1">
    <location>
        <begin position="256"/>
        <end position="287"/>
    </location>
</feature>
<feature type="compositionally biased region" description="Basic and acidic residues" evidence="1">
    <location>
        <begin position="45"/>
        <end position="74"/>
    </location>
</feature>
<name>A0A8W8N7V6_MAGGI</name>
<feature type="region of interest" description="Disordered" evidence="1">
    <location>
        <begin position="1"/>
        <end position="127"/>
    </location>
</feature>
<feature type="region of interest" description="Disordered" evidence="1">
    <location>
        <begin position="398"/>
        <end position="448"/>
    </location>
</feature>
<keyword evidence="3" id="KW-1185">Reference proteome</keyword>
<evidence type="ECO:0000313" key="2">
    <source>
        <dbReference type="EnsemblMetazoa" id="G5692.2:cds"/>
    </source>
</evidence>
<organism evidence="2 3">
    <name type="scientific">Magallana gigas</name>
    <name type="common">Pacific oyster</name>
    <name type="synonym">Crassostrea gigas</name>
    <dbReference type="NCBI Taxonomy" id="29159"/>
    <lineage>
        <taxon>Eukaryota</taxon>
        <taxon>Metazoa</taxon>
        <taxon>Spiralia</taxon>
        <taxon>Lophotrochozoa</taxon>
        <taxon>Mollusca</taxon>
        <taxon>Bivalvia</taxon>
        <taxon>Autobranchia</taxon>
        <taxon>Pteriomorphia</taxon>
        <taxon>Ostreida</taxon>
        <taxon>Ostreoidea</taxon>
        <taxon>Ostreidae</taxon>
        <taxon>Magallana</taxon>
    </lineage>
</organism>
<feature type="compositionally biased region" description="Basic residues" evidence="1">
    <location>
        <begin position="257"/>
        <end position="269"/>
    </location>
</feature>
<feature type="compositionally biased region" description="Low complexity" evidence="1">
    <location>
        <begin position="410"/>
        <end position="419"/>
    </location>
</feature>
<accession>A0A8W8N7V6</accession>
<dbReference type="AlphaFoldDB" id="A0A8W8N7V6"/>
<protein>
    <submittedName>
        <fullName evidence="2">Uncharacterized protein</fullName>
    </submittedName>
</protein>
<feature type="compositionally biased region" description="Basic and acidic residues" evidence="1">
    <location>
        <begin position="1"/>
        <end position="18"/>
    </location>
</feature>